<dbReference type="GO" id="GO:0000166">
    <property type="term" value="F:nucleotide binding"/>
    <property type="evidence" value="ECO:0007669"/>
    <property type="project" value="InterPro"/>
</dbReference>
<evidence type="ECO:0000313" key="6">
    <source>
        <dbReference type="Proteomes" id="UP000189777"/>
    </source>
</evidence>
<dbReference type="InterPro" id="IPR000683">
    <property type="entry name" value="Gfo/Idh/MocA-like_OxRdtase_N"/>
</dbReference>
<keyword evidence="1" id="KW-0520">NAD</keyword>
<protein>
    <submittedName>
        <fullName evidence="5">Predicted dehydrogenase</fullName>
    </submittedName>
</protein>
<dbReference type="PANTHER" id="PTHR43249">
    <property type="entry name" value="UDP-N-ACETYL-2-AMINO-2-DEOXY-D-GLUCURONATE OXIDASE"/>
    <property type="match status" value="1"/>
</dbReference>
<name>A0A1T5J1P4_9MICO</name>
<dbReference type="Gene3D" id="3.40.50.720">
    <property type="entry name" value="NAD(P)-binding Rossmann-like Domain"/>
    <property type="match status" value="1"/>
</dbReference>
<dbReference type="InterPro" id="IPR036291">
    <property type="entry name" value="NAD(P)-bd_dom_sf"/>
</dbReference>
<dbReference type="Gene3D" id="3.30.360.10">
    <property type="entry name" value="Dihydrodipicolinate Reductase, domain 2"/>
    <property type="match status" value="1"/>
</dbReference>
<feature type="domain" description="GFO/IDH/MocA-like oxidoreductase" evidence="4">
    <location>
        <begin position="139"/>
        <end position="258"/>
    </location>
</feature>
<dbReference type="AlphaFoldDB" id="A0A1T5J1P4"/>
<evidence type="ECO:0000259" key="4">
    <source>
        <dbReference type="Pfam" id="PF22725"/>
    </source>
</evidence>
<evidence type="ECO:0000313" key="5">
    <source>
        <dbReference type="EMBL" id="SKC45379.1"/>
    </source>
</evidence>
<evidence type="ECO:0000259" key="3">
    <source>
        <dbReference type="Pfam" id="PF01408"/>
    </source>
</evidence>
<keyword evidence="6" id="KW-1185">Reference proteome</keyword>
<accession>A0A1T5J1P4</accession>
<gene>
    <name evidence="5" type="ORF">SAMN04324258_0945</name>
</gene>
<dbReference type="Pfam" id="PF01408">
    <property type="entry name" value="GFO_IDH_MocA"/>
    <property type="match status" value="1"/>
</dbReference>
<dbReference type="RefSeq" id="WP_079571891.1">
    <property type="nucleotide sequence ID" value="NZ_FUZQ01000002.1"/>
</dbReference>
<sequence>MKVTILGAGAIAGAHAEAVRELSARGGPVGVRLTHVVDVDPGRAAAFAAEHGVPHHGTDLQALLDAGEVDVVHICTPPSVHLDAAVAALRAGAHVVVEKPAVLSLAEADALAAAERQAIDAGLPGRFTQIVQHRFGAGIQRLRRMLDDGTLGAAYVAQCDTLWFRTPEYFEVPWRGRFDTEGGGTTMGHGIHQFDLLLAVLGPWTEVRAMAGRLARHTDTEDVSTALVRFAGGTMATITNSAISPRQTSRLRFDTEAATVELEHLYGYDDTSWTITPAAGREDVAEAWAADAAATHEASDGGASGHLAQLVPTYLALAERRTPPVTVADTRATLELAAAIYKSAFTDATVRSGEIVEGDPFHASMAGSGTPWPPVKDVPSAG</sequence>
<feature type="region of interest" description="Disordered" evidence="2">
    <location>
        <begin position="361"/>
        <end position="382"/>
    </location>
</feature>
<dbReference type="OrthoDB" id="9815825at2"/>
<dbReference type="Proteomes" id="UP000189777">
    <property type="component" value="Unassembled WGS sequence"/>
</dbReference>
<dbReference type="EMBL" id="FUZQ01000002">
    <property type="protein sequence ID" value="SKC45379.1"/>
    <property type="molecule type" value="Genomic_DNA"/>
</dbReference>
<organism evidence="5 6">
    <name type="scientific">Krasilnikoviella flava</name>
    <dbReference type="NCBI Taxonomy" id="526729"/>
    <lineage>
        <taxon>Bacteria</taxon>
        <taxon>Bacillati</taxon>
        <taxon>Actinomycetota</taxon>
        <taxon>Actinomycetes</taxon>
        <taxon>Micrococcales</taxon>
        <taxon>Promicromonosporaceae</taxon>
        <taxon>Krasilnikoviella</taxon>
    </lineage>
</organism>
<dbReference type="PANTHER" id="PTHR43249:SF1">
    <property type="entry name" value="D-GLUCOSIDE 3-DEHYDROGENASE"/>
    <property type="match status" value="1"/>
</dbReference>
<dbReference type="STRING" id="526729.SAMN04324258_0945"/>
<feature type="domain" description="Gfo/Idh/MocA-like oxidoreductase N-terminal" evidence="3">
    <location>
        <begin position="2"/>
        <end position="117"/>
    </location>
</feature>
<dbReference type="Pfam" id="PF22725">
    <property type="entry name" value="GFO_IDH_MocA_C3"/>
    <property type="match status" value="1"/>
</dbReference>
<reference evidence="5 6" key="1">
    <citation type="submission" date="2017-02" db="EMBL/GenBank/DDBJ databases">
        <authorList>
            <person name="Peterson S.W."/>
        </authorList>
    </citation>
    <scope>NUCLEOTIDE SEQUENCE [LARGE SCALE GENOMIC DNA]</scope>
    <source>
        <strain evidence="5 6">DSM 21481</strain>
    </source>
</reference>
<dbReference type="SUPFAM" id="SSF55347">
    <property type="entry name" value="Glyceraldehyde-3-phosphate dehydrogenase-like, C-terminal domain"/>
    <property type="match status" value="1"/>
</dbReference>
<dbReference type="InterPro" id="IPR055170">
    <property type="entry name" value="GFO_IDH_MocA-like_dom"/>
</dbReference>
<proteinExistence type="predicted"/>
<evidence type="ECO:0000256" key="2">
    <source>
        <dbReference type="SAM" id="MobiDB-lite"/>
    </source>
</evidence>
<dbReference type="InterPro" id="IPR052515">
    <property type="entry name" value="Gfo/Idh/MocA_Oxidoreductase"/>
</dbReference>
<dbReference type="SUPFAM" id="SSF51735">
    <property type="entry name" value="NAD(P)-binding Rossmann-fold domains"/>
    <property type="match status" value="1"/>
</dbReference>
<evidence type="ECO:0000256" key="1">
    <source>
        <dbReference type="ARBA" id="ARBA00023027"/>
    </source>
</evidence>